<protein>
    <submittedName>
        <fullName evidence="1">Uncharacterized protein</fullName>
    </submittedName>
</protein>
<sequence>MPQPTQRVDYGYTPPPAHTRGTLIYYDAFQHTSDAELEQALQTMQQMNFSRLVLYPLHEQTVKRMSKQPVAPFYKREQRLHDWKQDGAHRAVIIEGWDGKRKKYTPMEAALRTLIDHYESPYFLLLTPEMANQFASFSIFEEWISKISLVLTEEPKQLHPRLSKFSNRWRVAGETASSSDQRSPSDRDR</sequence>
<gene>
    <name evidence="1" type="ORF">ACFSC9_11195</name>
</gene>
<comment type="caution">
    <text evidence="1">The sequence shown here is derived from an EMBL/GenBank/DDBJ whole genome shotgun (WGS) entry which is preliminary data.</text>
</comment>
<evidence type="ECO:0000313" key="1">
    <source>
        <dbReference type="EMBL" id="MFD1886090.1"/>
    </source>
</evidence>
<reference evidence="2" key="1">
    <citation type="journal article" date="2019" name="Int. J. Syst. Evol. Microbiol.">
        <title>The Global Catalogue of Microorganisms (GCM) 10K type strain sequencing project: providing services to taxonomists for standard genome sequencing and annotation.</title>
        <authorList>
            <consortium name="The Broad Institute Genomics Platform"/>
            <consortium name="The Broad Institute Genome Sequencing Center for Infectious Disease"/>
            <person name="Wu L."/>
            <person name="Ma J."/>
        </authorList>
    </citation>
    <scope>NUCLEOTIDE SEQUENCE [LARGE SCALE GENOMIC DNA]</scope>
    <source>
        <strain evidence="2">CCUG 54950</strain>
    </source>
</reference>
<name>A0ABW4RIQ7_9BACL</name>
<keyword evidence="2" id="KW-1185">Reference proteome</keyword>
<dbReference type="EMBL" id="JBHUEH010000014">
    <property type="protein sequence ID" value="MFD1886090.1"/>
    <property type="molecule type" value="Genomic_DNA"/>
</dbReference>
<dbReference type="RefSeq" id="WP_347327151.1">
    <property type="nucleotide sequence ID" value="NZ_JBCGUH010000021.1"/>
</dbReference>
<dbReference type="Proteomes" id="UP001597233">
    <property type="component" value="Unassembled WGS sequence"/>
</dbReference>
<evidence type="ECO:0000313" key="2">
    <source>
        <dbReference type="Proteomes" id="UP001597233"/>
    </source>
</evidence>
<proteinExistence type="predicted"/>
<organism evidence="1 2">
    <name type="scientific">Paenibacillus wenxiniae</name>
    <dbReference type="NCBI Taxonomy" id="1636843"/>
    <lineage>
        <taxon>Bacteria</taxon>
        <taxon>Bacillati</taxon>
        <taxon>Bacillota</taxon>
        <taxon>Bacilli</taxon>
        <taxon>Bacillales</taxon>
        <taxon>Paenibacillaceae</taxon>
        <taxon>Paenibacillus</taxon>
    </lineage>
</organism>
<accession>A0ABW4RIQ7</accession>